<comment type="caution">
    <text evidence="2">The sequence shown here is derived from an EMBL/GenBank/DDBJ whole genome shotgun (WGS) entry which is preliminary data.</text>
</comment>
<protein>
    <submittedName>
        <fullName evidence="2">Uncharacterized protein</fullName>
    </submittedName>
</protein>
<feature type="region of interest" description="Disordered" evidence="1">
    <location>
        <begin position="48"/>
        <end position="71"/>
    </location>
</feature>
<dbReference type="EMBL" id="CAJGYM010000122">
    <property type="protein sequence ID" value="CAD6198315.1"/>
    <property type="molecule type" value="Genomic_DNA"/>
</dbReference>
<evidence type="ECO:0000313" key="2">
    <source>
        <dbReference type="EMBL" id="CAD6198315.1"/>
    </source>
</evidence>
<keyword evidence="3" id="KW-1185">Reference proteome</keyword>
<sequence length="140" mass="16056">MINSDGFMPRSSTTMEVLLRTSPKHNSAWSKLVIWRWPHQIPINSDGFMPRSSTTMERDHKDPQKHSFWPKYGTLTTSRPIRAVRKTAGSPVENRSAREHEVFGNEIHFSAETAVCVSPRDLRTRGNFKTSVVDAKWDSM</sequence>
<dbReference type="Proteomes" id="UP000835052">
    <property type="component" value="Unassembled WGS sequence"/>
</dbReference>
<evidence type="ECO:0000256" key="1">
    <source>
        <dbReference type="SAM" id="MobiDB-lite"/>
    </source>
</evidence>
<feature type="compositionally biased region" description="Basic and acidic residues" evidence="1">
    <location>
        <begin position="56"/>
        <end position="65"/>
    </location>
</feature>
<gene>
    <name evidence="2" type="ORF">CAUJ_LOCUS14221</name>
</gene>
<proteinExistence type="predicted"/>
<dbReference type="AlphaFoldDB" id="A0A8S1HTU7"/>
<reference evidence="2" key="1">
    <citation type="submission" date="2020-10" db="EMBL/GenBank/DDBJ databases">
        <authorList>
            <person name="Kikuchi T."/>
        </authorList>
    </citation>
    <scope>NUCLEOTIDE SEQUENCE</scope>
    <source>
        <strain evidence="2">NKZ352</strain>
    </source>
</reference>
<accession>A0A8S1HTU7</accession>
<organism evidence="2 3">
    <name type="scientific">Caenorhabditis auriculariae</name>
    <dbReference type="NCBI Taxonomy" id="2777116"/>
    <lineage>
        <taxon>Eukaryota</taxon>
        <taxon>Metazoa</taxon>
        <taxon>Ecdysozoa</taxon>
        <taxon>Nematoda</taxon>
        <taxon>Chromadorea</taxon>
        <taxon>Rhabditida</taxon>
        <taxon>Rhabditina</taxon>
        <taxon>Rhabditomorpha</taxon>
        <taxon>Rhabditoidea</taxon>
        <taxon>Rhabditidae</taxon>
        <taxon>Peloderinae</taxon>
        <taxon>Caenorhabditis</taxon>
    </lineage>
</organism>
<name>A0A8S1HTU7_9PELO</name>
<evidence type="ECO:0000313" key="3">
    <source>
        <dbReference type="Proteomes" id="UP000835052"/>
    </source>
</evidence>